<dbReference type="AlphaFoldDB" id="A0A024S2B8"/>
<dbReference type="HOGENOM" id="CLU_1326531_0_0_1"/>
<feature type="region of interest" description="Disordered" evidence="1">
    <location>
        <begin position="137"/>
        <end position="207"/>
    </location>
</feature>
<organism evidence="2 3">
    <name type="scientific">Hypocrea jecorina (strain ATCC 56765 / BCRC 32924 / NRRL 11460 / Rut C-30)</name>
    <name type="common">Trichoderma reesei</name>
    <dbReference type="NCBI Taxonomy" id="1344414"/>
    <lineage>
        <taxon>Eukaryota</taxon>
        <taxon>Fungi</taxon>
        <taxon>Dikarya</taxon>
        <taxon>Ascomycota</taxon>
        <taxon>Pezizomycotina</taxon>
        <taxon>Sordariomycetes</taxon>
        <taxon>Hypocreomycetidae</taxon>
        <taxon>Hypocreales</taxon>
        <taxon>Hypocreaceae</taxon>
        <taxon>Trichoderma</taxon>
    </lineage>
</organism>
<evidence type="ECO:0000256" key="1">
    <source>
        <dbReference type="SAM" id="MobiDB-lite"/>
    </source>
</evidence>
<accession>A0A024S2B8</accession>
<evidence type="ECO:0000313" key="2">
    <source>
        <dbReference type="EMBL" id="ETR99499.1"/>
    </source>
</evidence>
<proteinExistence type="predicted"/>
<dbReference type="EMBL" id="KI911156">
    <property type="protein sequence ID" value="ETR99499.1"/>
    <property type="molecule type" value="Genomic_DNA"/>
</dbReference>
<dbReference type="KEGG" id="trr:M419DRAFT_132424"/>
<gene>
    <name evidence="2" type="ORF">M419DRAFT_132424</name>
</gene>
<evidence type="ECO:0000313" key="3">
    <source>
        <dbReference type="Proteomes" id="UP000024376"/>
    </source>
</evidence>
<name>A0A024S2B8_HYPJR</name>
<protein>
    <submittedName>
        <fullName evidence="2">Uncharacterized protein</fullName>
    </submittedName>
</protein>
<sequence length="207" mass="22053">MYLLVAPGSIAQPSVTLLAEPLVLDPSSLGANGALLVRRRGAARGLAQPARRAGTRRQTTAATWGYFQLQKGPSSGHVPRLGGCKGVPRAVRLGPQVITTKIGSKTPSCFIQNSKLQNSRAGAACLELYLNSARDQRQERNNICRRTRNKGSRTEAPAAPSCHGHRAKSDVKSRPAESSSDEMSAAGRGRAWQGEANGWWREGAGEG</sequence>
<reference evidence="3" key="1">
    <citation type="journal article" date="2013" name="Ind. Biotechnol.">
        <title>Comparative genomics analysis of Trichoderma reesei strains.</title>
        <authorList>
            <person name="Koike H."/>
            <person name="Aerts A."/>
            <person name="LaButti K."/>
            <person name="Grigoriev I.V."/>
            <person name="Baker S.E."/>
        </authorList>
    </citation>
    <scope>NUCLEOTIDE SEQUENCE [LARGE SCALE GENOMIC DNA]</scope>
    <source>
        <strain evidence="3">ATCC 56765 / BCRC 32924 / NRRL 11460 / Rut C-30</strain>
    </source>
</reference>
<dbReference type="OrthoDB" id="10557443at2759"/>
<dbReference type="Proteomes" id="UP000024376">
    <property type="component" value="Unassembled WGS sequence"/>
</dbReference>